<protein>
    <submittedName>
        <fullName evidence="2">ZYBA0S07-05908g1_1</fullName>
    </submittedName>
</protein>
<evidence type="ECO:0000313" key="2">
    <source>
        <dbReference type="EMBL" id="CDF90647.1"/>
    </source>
</evidence>
<dbReference type="AlphaFoldDB" id="A0A8J2T804"/>
<dbReference type="InterPro" id="IPR015915">
    <property type="entry name" value="Kelch-typ_b-propeller"/>
</dbReference>
<sequence length="827" mass="92060">MGDMELHHQAAVTFAISGDEEANRAGNLCYGPNEEDLTMNDAAMGKNGRFWALPYMSNYVSVSAPVFIRDLKERIRTENECLLKRYYSSKKLINYAMHRHGSMTSGSDASTVPNERSKSYVWLHKLMDDSRYMEHLLESETSLELLANGDEGEVKDEGQVLRARVASSYFKYLQKLLAVDLREVEVLKKHNLWIPTLKKQWRNPFSEDVSIDGSLYENKVSPLFIGGVDYISKDYDLYKGSTLIPSLFSEYKLPALVYHCSVEVQGKVFMMGGLMACHKHDDEAPSLKDFVVDGIENLPPPLLSTVVNNPCMVNNCQLYVMSLSSNTLRKPELSGHVPPPLLCMKGCKLTERHIFFYGGFEIRTETRVADNGIFHLKRRAYMNSTGHILDVLTFNFTKVELTALPYKFFSFPTLPARFGHMQVAVRNTGGSYSNRSFDMDDSGVSSPSGGESVDSSEQNLNASSPSVSMASTLARLNTTGHGSGVYSILIFGGYQQSGEDDYEAMNDLWKIDVTVLAKGKRGYFKFGNTANATLIQRPSEVDPWPSPRAFLADCVTDMRTTHNKPDLLERLQQDFCIDEDSFPTEEKSKSIFKNLPHARTDNERGKHRMRSKEGNYNGSSNPFAKQRTTSPPSASPASLQSLDKASKLDQKVVVIHGGSNKREVFSDMWWFDMETEIWTSVTLHGKSKSGMTPISVGLVGHSLVCVGDMAVCIGGLLQHDVDALFFGKSYNHSKPQLAIGSDFFNIFDLSSQCLLGHTVGGQEDSPILLDDPNLRSRMVLSCGCNVIQSNGDIFLFGGIVSRRCDRRAVHLRGAVLKCVLPSTKLAS</sequence>
<organism evidence="2 3">
    <name type="scientific">Zygosaccharomyces bailii (strain CLIB 213 / ATCC 58445 / CBS 680 / BCRC 21525 / NBRC 1098 / NCYC 1416 / NRRL Y-2227)</name>
    <dbReference type="NCBI Taxonomy" id="1333698"/>
    <lineage>
        <taxon>Eukaryota</taxon>
        <taxon>Fungi</taxon>
        <taxon>Dikarya</taxon>
        <taxon>Ascomycota</taxon>
        <taxon>Saccharomycotina</taxon>
        <taxon>Saccharomycetes</taxon>
        <taxon>Saccharomycetales</taxon>
        <taxon>Saccharomycetaceae</taxon>
        <taxon>Zygosaccharomyces</taxon>
    </lineage>
</organism>
<keyword evidence="3" id="KW-1185">Reference proteome</keyword>
<feature type="compositionally biased region" description="Polar residues" evidence="1">
    <location>
        <begin position="614"/>
        <end position="629"/>
    </location>
</feature>
<dbReference type="EMBL" id="HG316460">
    <property type="protein sequence ID" value="CDF90647.1"/>
    <property type="molecule type" value="Genomic_DNA"/>
</dbReference>
<feature type="region of interest" description="Disordered" evidence="1">
    <location>
        <begin position="434"/>
        <end position="464"/>
    </location>
</feature>
<dbReference type="PANTHER" id="PTHR23244:SF471">
    <property type="entry name" value="GUANINE NUCLEOTIDE-BINDING PROTEIN SUBUNIT BETA 1-RELATED"/>
    <property type="match status" value="1"/>
</dbReference>
<gene>
    <name evidence="2" type="ORF">BN860_05908g</name>
</gene>
<feature type="region of interest" description="Disordered" evidence="1">
    <location>
        <begin position="587"/>
        <end position="640"/>
    </location>
</feature>
<evidence type="ECO:0000313" key="3">
    <source>
        <dbReference type="Proteomes" id="UP000019375"/>
    </source>
</evidence>
<dbReference type="Proteomes" id="UP000019375">
    <property type="component" value="Unassembled WGS sequence"/>
</dbReference>
<name>A0A8J2T804_ZYGB2</name>
<dbReference type="OrthoDB" id="10251809at2759"/>
<dbReference type="SUPFAM" id="SSF117281">
    <property type="entry name" value="Kelch motif"/>
    <property type="match status" value="1"/>
</dbReference>
<accession>A0A8J2T804</accession>
<dbReference type="Gene3D" id="2.120.10.80">
    <property type="entry name" value="Kelch-type beta propeller"/>
    <property type="match status" value="2"/>
</dbReference>
<evidence type="ECO:0000256" key="1">
    <source>
        <dbReference type="SAM" id="MobiDB-lite"/>
    </source>
</evidence>
<feature type="compositionally biased region" description="Low complexity" evidence="1">
    <location>
        <begin position="442"/>
        <end position="457"/>
    </location>
</feature>
<reference evidence="3" key="1">
    <citation type="journal article" date="2013" name="Genome Announc.">
        <title>Genome sequence of the food spoilage yeast Zygosaccharomyces bailii CLIB 213(T).</title>
        <authorList>
            <person name="Galeote V."/>
            <person name="Bigey F."/>
            <person name="Devillers H."/>
            <person name="Neuveglise C."/>
            <person name="Dequin S."/>
        </authorList>
    </citation>
    <scope>NUCLEOTIDE SEQUENCE [LARGE SCALE GENOMIC DNA]</scope>
    <source>
        <strain evidence="3">CLIB 213 / ATCC 58445 / CBS 680 / CCRC 21525 / NBRC 1098 / NCYC 1416 / NRRL Y-2227</strain>
    </source>
</reference>
<proteinExistence type="predicted"/>
<dbReference type="PANTHER" id="PTHR23244">
    <property type="entry name" value="KELCH REPEAT DOMAIN"/>
    <property type="match status" value="1"/>
</dbReference>